<dbReference type="Proteomes" id="UP000757890">
    <property type="component" value="Unassembled WGS sequence"/>
</dbReference>
<proteinExistence type="predicted"/>
<dbReference type="SUPFAM" id="SSF53955">
    <property type="entry name" value="Lysozyme-like"/>
    <property type="match status" value="1"/>
</dbReference>
<dbReference type="AlphaFoldDB" id="A0A930BBC4"/>
<evidence type="ECO:0000259" key="1">
    <source>
        <dbReference type="Pfam" id="PF01464"/>
    </source>
</evidence>
<reference evidence="2" key="1">
    <citation type="submission" date="2020-04" db="EMBL/GenBank/DDBJ databases">
        <title>Deep metagenomics examines the oral microbiome during advanced dental caries in children, revealing novel taxa and co-occurrences with host molecules.</title>
        <authorList>
            <person name="Baker J.L."/>
            <person name="Morton J.T."/>
            <person name="Dinis M."/>
            <person name="Alvarez R."/>
            <person name="Tran N.C."/>
            <person name="Knight R."/>
            <person name="Edlund A."/>
        </authorList>
    </citation>
    <scope>NUCLEOTIDE SEQUENCE</scope>
    <source>
        <strain evidence="2">JCVI_32_bin.14</strain>
    </source>
</reference>
<organism evidence="2 3">
    <name type="scientific">Dialister invisus</name>
    <dbReference type="NCBI Taxonomy" id="218538"/>
    <lineage>
        <taxon>Bacteria</taxon>
        <taxon>Bacillati</taxon>
        <taxon>Bacillota</taxon>
        <taxon>Negativicutes</taxon>
        <taxon>Veillonellales</taxon>
        <taxon>Veillonellaceae</taxon>
        <taxon>Dialister</taxon>
    </lineage>
</organism>
<comment type="caution">
    <text evidence="2">The sequence shown here is derived from an EMBL/GenBank/DDBJ whole genome shotgun (WGS) entry which is preliminary data.</text>
</comment>
<sequence>MKLTQYDSTINKNLSNAKINPITDPNAYGANVTGTEALGNALGQVIDARTKAWMKDQNDRVVDATNEYNRQINSLLYDEKNGLTNTMQGKNAEGLQAAYQQNEEKIRQQIMRQYGISSEYANRAFRNQVETSITSNLDSIDKFQRKEFLSYASNQMTEMNENAINSIVRSPDSFESVYGNMETTSRAIMAGTGMDEKSIEIKQRAILDHTAETVLSTLAASNDYERGNKLIGQLRARGGNEVILKKYETLFTGKKVAKDTKDSAETWLNNHPEMMGKSKEEVWEAYRKENPLSFGKDIKGIATGNESYDKWDSFFRKAQKETGLSDEQIRNLKAMCMQESTFNSEAYHDDNDGDPTLGPFQFKSDTGLSVGLDPADRKDPEKSIMAAAKLYKKDLEYHGGDDELAILSHNGGAGGTEAARRNNYLNDVSERYKELYGEELGHHVMSDEEKAALEETERNSFFSVFGEHLQAKKAKETEMMNNLQIQLMDMTENGTSNEDMYEFIKSKGVENPELLNNGSYRSLRLSALKAVTQEKSHGGFGGAEAQNKAFAGIKASIGTDIMNDDDLNKTLKELEQRGYGFTPAQIVELSQELTKAQAGEGKYSVKIDDTETDVMDMTGLAKPDIQKNYAEAKKIVMQEAFDFKSKTGREPNQFERKGMWIKALTEQKVGPDYGFFGMSTPEASPAQLMEIGIKSVSYTYDDKGIDAVDYYGRHHYIPAEDWEKVKKNEVNIEDY</sequence>
<dbReference type="EMBL" id="JABZMK010000075">
    <property type="protein sequence ID" value="MBF1129973.1"/>
    <property type="molecule type" value="Genomic_DNA"/>
</dbReference>
<evidence type="ECO:0000313" key="2">
    <source>
        <dbReference type="EMBL" id="MBF1129973.1"/>
    </source>
</evidence>
<evidence type="ECO:0000313" key="3">
    <source>
        <dbReference type="Proteomes" id="UP000757890"/>
    </source>
</evidence>
<name>A0A930BBC4_9FIRM</name>
<dbReference type="Gene3D" id="1.10.530.10">
    <property type="match status" value="1"/>
</dbReference>
<dbReference type="Pfam" id="PF01464">
    <property type="entry name" value="SLT"/>
    <property type="match status" value="1"/>
</dbReference>
<protein>
    <submittedName>
        <fullName evidence="2">Transglycosylase SLT domain-containing protein</fullName>
    </submittedName>
</protein>
<feature type="domain" description="Transglycosylase SLT" evidence="1">
    <location>
        <begin position="330"/>
        <end position="424"/>
    </location>
</feature>
<dbReference type="InterPro" id="IPR023346">
    <property type="entry name" value="Lysozyme-like_dom_sf"/>
</dbReference>
<gene>
    <name evidence="2" type="ORF">HXL70_08035</name>
</gene>
<dbReference type="InterPro" id="IPR008258">
    <property type="entry name" value="Transglycosylase_SLT_dom_1"/>
</dbReference>
<accession>A0A930BBC4</accession>